<proteinExistence type="predicted"/>
<dbReference type="AlphaFoldDB" id="A0A2H3AWU2"/>
<evidence type="ECO:0000259" key="1">
    <source>
        <dbReference type="Pfam" id="PF17667"/>
    </source>
</evidence>
<dbReference type="Proteomes" id="UP000218334">
    <property type="component" value="Unassembled WGS sequence"/>
</dbReference>
<evidence type="ECO:0000313" key="2">
    <source>
        <dbReference type="EMBL" id="PBK58258.1"/>
    </source>
</evidence>
<gene>
    <name evidence="2" type="ORF">ARMSODRAFT_1091298</name>
</gene>
<dbReference type="EMBL" id="KZ293565">
    <property type="protein sequence ID" value="PBK58258.1"/>
    <property type="molecule type" value="Genomic_DNA"/>
</dbReference>
<sequence length="282" mass="32258">MDEHRNSILDDVRNVPSVSLDVFRRSILPDVVSPTQIDKIATRLQASGSPQRDGRWTLFPIDPCMETDENRCFKSLETITAAVVEEAKSLLKRNPTAIMQTRPTQAAPSEGCNGQFISDGHYMLCESKGARLVKDEFSSPSENLCPYEHKAALACDRAEIEEYKLKDTWEDENDNNKKILENAAQMMYADPCRRFMFGMTIANTTTRLWYFSRARVLVSEPFNFITQYRHLIHYIVSMSFGSTEDLGYDPSITRVAVPFTDGPTRYRIQYDYAIDGQTYRTV</sequence>
<evidence type="ECO:0000313" key="3">
    <source>
        <dbReference type="Proteomes" id="UP000218334"/>
    </source>
</evidence>
<accession>A0A2H3AWU2</accession>
<feature type="domain" description="Fungal-type protein kinase" evidence="1">
    <location>
        <begin position="162"/>
        <end position="268"/>
    </location>
</feature>
<dbReference type="Pfam" id="PF17667">
    <property type="entry name" value="Pkinase_fungal"/>
    <property type="match status" value="1"/>
</dbReference>
<organism evidence="2 3">
    <name type="scientific">Armillaria solidipes</name>
    <dbReference type="NCBI Taxonomy" id="1076256"/>
    <lineage>
        <taxon>Eukaryota</taxon>
        <taxon>Fungi</taxon>
        <taxon>Dikarya</taxon>
        <taxon>Basidiomycota</taxon>
        <taxon>Agaricomycotina</taxon>
        <taxon>Agaricomycetes</taxon>
        <taxon>Agaricomycetidae</taxon>
        <taxon>Agaricales</taxon>
        <taxon>Marasmiineae</taxon>
        <taxon>Physalacriaceae</taxon>
        <taxon>Armillaria</taxon>
    </lineage>
</organism>
<protein>
    <recommendedName>
        <fullName evidence="1">Fungal-type protein kinase domain-containing protein</fullName>
    </recommendedName>
</protein>
<dbReference type="InterPro" id="IPR040976">
    <property type="entry name" value="Pkinase_fungal"/>
</dbReference>
<keyword evidence="3" id="KW-1185">Reference proteome</keyword>
<name>A0A2H3AWU2_9AGAR</name>
<feature type="non-terminal residue" evidence="2">
    <location>
        <position position="282"/>
    </location>
</feature>
<reference evidence="3" key="1">
    <citation type="journal article" date="2017" name="Nat. Ecol. Evol.">
        <title>Genome expansion and lineage-specific genetic innovations in the forest pathogenic fungi Armillaria.</title>
        <authorList>
            <person name="Sipos G."/>
            <person name="Prasanna A.N."/>
            <person name="Walter M.C."/>
            <person name="O'Connor E."/>
            <person name="Balint B."/>
            <person name="Krizsan K."/>
            <person name="Kiss B."/>
            <person name="Hess J."/>
            <person name="Varga T."/>
            <person name="Slot J."/>
            <person name="Riley R."/>
            <person name="Boka B."/>
            <person name="Rigling D."/>
            <person name="Barry K."/>
            <person name="Lee J."/>
            <person name="Mihaltcheva S."/>
            <person name="LaButti K."/>
            <person name="Lipzen A."/>
            <person name="Waldron R."/>
            <person name="Moloney N.M."/>
            <person name="Sperisen C."/>
            <person name="Kredics L."/>
            <person name="Vagvoelgyi C."/>
            <person name="Patrignani A."/>
            <person name="Fitzpatrick D."/>
            <person name="Nagy I."/>
            <person name="Doyle S."/>
            <person name="Anderson J.B."/>
            <person name="Grigoriev I.V."/>
            <person name="Gueldener U."/>
            <person name="Muensterkoetter M."/>
            <person name="Nagy L.G."/>
        </authorList>
    </citation>
    <scope>NUCLEOTIDE SEQUENCE [LARGE SCALE GENOMIC DNA]</scope>
    <source>
        <strain evidence="3">28-4</strain>
    </source>
</reference>